<dbReference type="InterPro" id="IPR004401">
    <property type="entry name" value="YbaB/EbfC"/>
</dbReference>
<feature type="compositionally biased region" description="Polar residues" evidence="2">
    <location>
        <begin position="1"/>
        <end position="11"/>
    </location>
</feature>
<dbReference type="RefSeq" id="WP_213170032.1">
    <property type="nucleotide sequence ID" value="NZ_CP070496.1"/>
</dbReference>
<feature type="region of interest" description="Disordered" evidence="2">
    <location>
        <begin position="1"/>
        <end position="20"/>
    </location>
</feature>
<keyword evidence="4" id="KW-1185">Reference proteome</keyword>
<keyword evidence="1" id="KW-0175">Coiled coil</keyword>
<dbReference type="SUPFAM" id="SSF82607">
    <property type="entry name" value="YbaB-like"/>
    <property type="match status" value="1"/>
</dbReference>
<evidence type="ECO:0000256" key="1">
    <source>
        <dbReference type="SAM" id="Coils"/>
    </source>
</evidence>
<dbReference type="InterPro" id="IPR036894">
    <property type="entry name" value="YbaB-like_sf"/>
</dbReference>
<dbReference type="Proteomes" id="UP000662939">
    <property type="component" value="Chromosome"/>
</dbReference>
<dbReference type="Pfam" id="PF02575">
    <property type="entry name" value="YbaB_DNA_bd"/>
    <property type="match status" value="1"/>
</dbReference>
<reference evidence="3" key="1">
    <citation type="submission" date="2021-02" db="EMBL/GenBank/DDBJ databases">
        <title>Natronoglycomyces albus gen. nov., sp. nov, a haloalkaliphilic actinobacterium from a soda solonchak soil.</title>
        <authorList>
            <person name="Sorokin D.Y."/>
            <person name="Khijniak T.V."/>
            <person name="Zakharycheva A.P."/>
            <person name="Boueva O.V."/>
            <person name="Ariskina E.V."/>
            <person name="Hahnke R.L."/>
            <person name="Bunk B."/>
            <person name="Sproer C."/>
            <person name="Schumann P."/>
            <person name="Evtushenko L.I."/>
            <person name="Kublanov I.V."/>
        </authorList>
    </citation>
    <scope>NUCLEOTIDE SEQUENCE</scope>
    <source>
        <strain evidence="3">DSM 106290</strain>
    </source>
</reference>
<gene>
    <name evidence="3" type="ORF">JQS30_09385</name>
</gene>
<protein>
    <submittedName>
        <fullName evidence="3">YbaB/EbfC family nucleoid-associated protein</fullName>
    </submittedName>
</protein>
<evidence type="ECO:0000256" key="2">
    <source>
        <dbReference type="SAM" id="MobiDB-lite"/>
    </source>
</evidence>
<evidence type="ECO:0000313" key="4">
    <source>
        <dbReference type="Proteomes" id="UP000662939"/>
    </source>
</evidence>
<sequence length="142" mass="15864">MTDNNPLSGMRNNPRPDPEEMMAKLEEMQREAEQTLAKYEQLQAEMASESTEAVSEDGSIKVVLNSEGHVTDIDIEDAAMRHGTRLGGMIRQTIDEATATYSMKMAQMAQQLVGDMDIMGMVTDSIPENVRDRARDNLGRRD</sequence>
<dbReference type="EMBL" id="CP070496">
    <property type="protein sequence ID" value="QSB04033.1"/>
    <property type="molecule type" value="Genomic_DNA"/>
</dbReference>
<dbReference type="KEGG" id="nav:JQS30_09385"/>
<dbReference type="GO" id="GO:0003677">
    <property type="term" value="F:DNA binding"/>
    <property type="evidence" value="ECO:0007669"/>
    <property type="project" value="InterPro"/>
</dbReference>
<feature type="coiled-coil region" evidence="1">
    <location>
        <begin position="22"/>
        <end position="52"/>
    </location>
</feature>
<dbReference type="Gene3D" id="3.30.1310.10">
    <property type="entry name" value="Nucleoid-associated protein YbaB-like domain"/>
    <property type="match status" value="1"/>
</dbReference>
<name>A0A895XKE6_9ACTN</name>
<accession>A0A895XKE6</accession>
<proteinExistence type="predicted"/>
<organism evidence="3 4">
    <name type="scientific">Natronoglycomyces albus</name>
    <dbReference type="NCBI Taxonomy" id="2811108"/>
    <lineage>
        <taxon>Bacteria</taxon>
        <taxon>Bacillati</taxon>
        <taxon>Actinomycetota</taxon>
        <taxon>Actinomycetes</taxon>
        <taxon>Glycomycetales</taxon>
        <taxon>Glycomycetaceae</taxon>
        <taxon>Natronoglycomyces</taxon>
    </lineage>
</organism>
<dbReference type="AlphaFoldDB" id="A0A895XKE6"/>
<evidence type="ECO:0000313" key="3">
    <source>
        <dbReference type="EMBL" id="QSB04033.1"/>
    </source>
</evidence>